<gene>
    <name evidence="1" type="ORF">DQ70_03175</name>
    <name evidence="2" type="ORF">HZJ64_12980</name>
</gene>
<dbReference type="Proteomes" id="UP000544530">
    <property type="component" value="Unassembled WGS sequence"/>
</dbReference>
<sequence length="98" mass="11378">MNFEFKTNQFSLLVKPDLSVHLQKISEVGDRVELVVQTKFCSYSINIEDTKKLQILLPLLQLEVQTILATYQLQLITNSFNIQDNTCYFDFTTKEVSL</sequence>
<name>A0A5Z1JCK9_LISMN</name>
<proteinExistence type="predicted"/>
<evidence type="ECO:0000313" key="1">
    <source>
        <dbReference type="EMBL" id="EAC7479685.1"/>
    </source>
</evidence>
<dbReference type="EMBL" id="JACAVN010000010">
    <property type="protein sequence ID" value="NYA02750.1"/>
    <property type="molecule type" value="Genomic_DNA"/>
</dbReference>
<reference evidence="1 3" key="1">
    <citation type="submission" date="2018-06" db="EMBL/GenBank/DDBJ databases">
        <authorList>
            <consortium name="GenomeTrakr: Next Generation Sequencing Network for Food Pathogen Tracability"/>
        </authorList>
    </citation>
    <scope>NUCLEOTIDE SEQUENCE [LARGE SCALE GENOMIC DNA]</scope>
    <source>
        <strain evidence="1 3">CFSAN008042</strain>
    </source>
</reference>
<evidence type="ECO:0000313" key="3">
    <source>
        <dbReference type="Proteomes" id="UP000368512"/>
    </source>
</evidence>
<comment type="caution">
    <text evidence="1">The sequence shown here is derived from an EMBL/GenBank/DDBJ whole genome shotgun (WGS) entry which is preliminary data.</text>
</comment>
<dbReference type="RefSeq" id="WP_003724760.1">
    <property type="nucleotide sequence ID" value="NC_021827.1"/>
</dbReference>
<evidence type="ECO:0000313" key="2">
    <source>
        <dbReference type="EMBL" id="NYA02750.1"/>
    </source>
</evidence>
<accession>A0A5Z1JCK9</accession>
<dbReference type="Proteomes" id="UP000368512">
    <property type="component" value="Unassembled WGS sequence"/>
</dbReference>
<dbReference type="KEGG" id="lmv:Y193_10230"/>
<reference evidence="2 4" key="2">
    <citation type="submission" date="2020-06" db="EMBL/GenBank/DDBJ databases">
        <title>Two Listeria outbreaks in Switzerland in 2018 and 2020.</title>
        <authorList>
            <person name="Stevens M.J.A."/>
            <person name="Bloemberg G."/>
            <person name="Nusch-Inderbinnen M."/>
            <person name="Stephan R."/>
        </authorList>
    </citation>
    <scope>NUCLEOTIDE SEQUENCE [LARGE SCALE GENOMIC DNA]</scope>
    <source>
        <strain evidence="2 4">N18-0707</strain>
    </source>
</reference>
<protein>
    <submittedName>
        <fullName evidence="1">Uncharacterized protein</fullName>
    </submittedName>
</protein>
<evidence type="ECO:0000313" key="4">
    <source>
        <dbReference type="Proteomes" id="UP000544530"/>
    </source>
</evidence>
<organism evidence="1 3">
    <name type="scientific">Listeria monocytogenes</name>
    <dbReference type="NCBI Taxonomy" id="1639"/>
    <lineage>
        <taxon>Bacteria</taxon>
        <taxon>Bacillati</taxon>
        <taxon>Bacillota</taxon>
        <taxon>Bacilli</taxon>
        <taxon>Bacillales</taxon>
        <taxon>Listeriaceae</taxon>
        <taxon>Listeria</taxon>
    </lineage>
</organism>
<dbReference type="EMBL" id="AAAJWF010000001">
    <property type="protein sequence ID" value="EAC7479685.1"/>
    <property type="molecule type" value="Genomic_DNA"/>
</dbReference>
<dbReference type="AlphaFoldDB" id="A0A5Z1JCK9"/>